<proteinExistence type="predicted"/>
<gene>
    <name evidence="2" type="ORF">JCM19274_4596</name>
</gene>
<name>A0A090X4N6_9FLAO</name>
<sequence length="60" mass="6953">MLDFSFLDKNQSYKAKLYTDDETIETRTHVKIEAIEVSNKSKLNLNVKSNNGFAMRITKL</sequence>
<evidence type="ECO:0000313" key="2">
    <source>
        <dbReference type="EMBL" id="GAL78097.1"/>
    </source>
</evidence>
<organism evidence="2 3">
    <name type="scientific">Algibacter lectus</name>
    <dbReference type="NCBI Taxonomy" id="221126"/>
    <lineage>
        <taxon>Bacteria</taxon>
        <taxon>Pseudomonadati</taxon>
        <taxon>Bacteroidota</taxon>
        <taxon>Flavobacteriia</taxon>
        <taxon>Flavobacteriales</taxon>
        <taxon>Flavobacteriaceae</taxon>
        <taxon>Algibacter</taxon>
    </lineage>
</organism>
<dbReference type="InterPro" id="IPR029483">
    <property type="entry name" value="GH97_C"/>
</dbReference>
<dbReference type="Pfam" id="PF14509">
    <property type="entry name" value="GH97_C"/>
    <property type="match status" value="1"/>
</dbReference>
<accession>A0A090X4N6</accession>
<dbReference type="EMBL" id="BBNU01000002">
    <property type="protein sequence ID" value="GAL78097.1"/>
    <property type="molecule type" value="Genomic_DNA"/>
</dbReference>
<dbReference type="Gene3D" id="2.60.40.1180">
    <property type="entry name" value="Golgi alpha-mannosidase II"/>
    <property type="match status" value="1"/>
</dbReference>
<evidence type="ECO:0000259" key="1">
    <source>
        <dbReference type="Pfam" id="PF14509"/>
    </source>
</evidence>
<feature type="domain" description="Glycosyl-hydrolase 97 C-terminal oligomerisation" evidence="1">
    <location>
        <begin position="2"/>
        <end position="58"/>
    </location>
</feature>
<protein>
    <recommendedName>
        <fullName evidence="1">Glycosyl-hydrolase 97 C-terminal oligomerisation domain-containing protein</fullName>
    </recommendedName>
</protein>
<dbReference type="RefSeq" id="WP_052415843.1">
    <property type="nucleotide sequence ID" value="NZ_BBNU01000002.1"/>
</dbReference>
<evidence type="ECO:0000313" key="3">
    <source>
        <dbReference type="Proteomes" id="UP000029643"/>
    </source>
</evidence>
<reference evidence="2 3" key="1">
    <citation type="journal article" date="2014" name="Genome Announc.">
        <title>Draft Genome Sequences of Marine Flavobacterium Algibacter lectus Strains SS8 and NR4.</title>
        <authorList>
            <person name="Takatani N."/>
            <person name="Nakanishi M."/>
            <person name="Meirelles P."/>
            <person name="Mino S."/>
            <person name="Suda W."/>
            <person name="Oshima K."/>
            <person name="Hattori M."/>
            <person name="Ohkuma M."/>
            <person name="Hosokawa M."/>
            <person name="Miyashita K."/>
            <person name="Thompson F.L."/>
            <person name="Niwa A."/>
            <person name="Sawabe T."/>
            <person name="Sawabe T."/>
        </authorList>
    </citation>
    <scope>NUCLEOTIDE SEQUENCE [LARGE SCALE GENOMIC DNA]</scope>
    <source>
        <strain evidence="3">JCM19274</strain>
    </source>
</reference>
<dbReference type="AlphaFoldDB" id="A0A090X4N6"/>
<dbReference type="InterPro" id="IPR013780">
    <property type="entry name" value="Glyco_hydro_b"/>
</dbReference>
<dbReference type="Proteomes" id="UP000029643">
    <property type="component" value="Unassembled WGS sequence"/>
</dbReference>
<comment type="caution">
    <text evidence="2">The sequence shown here is derived from an EMBL/GenBank/DDBJ whole genome shotgun (WGS) entry which is preliminary data.</text>
</comment>